<reference evidence="2" key="1">
    <citation type="submission" date="2020-05" db="EMBL/GenBank/DDBJ databases">
        <authorList>
            <consortium name="Genoscope - CEA"/>
            <person name="William W."/>
        </authorList>
    </citation>
    <scope>NUCLEOTIDE SEQUENCE [LARGE SCALE GENOMIC DNA]</scope>
    <source>
        <strain evidence="2">PCC 7821</strain>
    </source>
</reference>
<dbReference type="Gene3D" id="3.30.2310.20">
    <property type="entry name" value="RelE-like"/>
    <property type="match status" value="1"/>
</dbReference>
<dbReference type="EMBL" id="CZCZ02000017">
    <property type="protein sequence ID" value="CAC5345773.1"/>
    <property type="molecule type" value="Genomic_DNA"/>
</dbReference>
<evidence type="ECO:0000313" key="3">
    <source>
        <dbReference type="Proteomes" id="UP000196521"/>
    </source>
</evidence>
<sequence length="90" mass="10752">MKSSATKAFRKCLDRLPASVQEQADKAYELWCEDPYHNSLQFKRVSQRQPIYSARVSIDYRVLGLLEVDDHIYWFWIGAHDEYDELLKRL</sequence>
<name>A0A6J7ZTQ3_PLARU</name>
<feature type="domain" description="ParE-like toxin" evidence="1">
    <location>
        <begin position="19"/>
        <end position="84"/>
    </location>
</feature>
<dbReference type="SUPFAM" id="SSF143011">
    <property type="entry name" value="RelE-like"/>
    <property type="match status" value="1"/>
</dbReference>
<organism evidence="2 3">
    <name type="scientific">Planktothrix rubescens CCAP 1459/22</name>
    <dbReference type="NCBI Taxonomy" id="329571"/>
    <lineage>
        <taxon>Bacteria</taxon>
        <taxon>Bacillati</taxon>
        <taxon>Cyanobacteriota</taxon>
        <taxon>Cyanophyceae</taxon>
        <taxon>Oscillatoriophycideae</taxon>
        <taxon>Oscillatoriales</taxon>
        <taxon>Microcoleaceae</taxon>
        <taxon>Planktothrix</taxon>
    </lineage>
</organism>
<comment type="caution">
    <text evidence="2">The sequence shown here is derived from an EMBL/GenBank/DDBJ whole genome shotgun (WGS) entry which is preliminary data.</text>
</comment>
<dbReference type="InterPro" id="IPR056925">
    <property type="entry name" value="ParE-like"/>
</dbReference>
<evidence type="ECO:0000313" key="2">
    <source>
        <dbReference type="EMBL" id="CAC5345773.1"/>
    </source>
</evidence>
<dbReference type="AlphaFoldDB" id="A0A6J7ZTQ3"/>
<dbReference type="Proteomes" id="UP000196521">
    <property type="component" value="Unassembled WGS sequence"/>
</dbReference>
<gene>
    <name evidence="2" type="ORF">PLAN_70350</name>
</gene>
<evidence type="ECO:0000259" key="1">
    <source>
        <dbReference type="Pfam" id="PF24732"/>
    </source>
</evidence>
<proteinExistence type="predicted"/>
<dbReference type="InterPro" id="IPR035093">
    <property type="entry name" value="RelE/ParE_toxin_dom_sf"/>
</dbReference>
<dbReference type="Pfam" id="PF24732">
    <property type="entry name" value="ParE_like"/>
    <property type="match status" value="1"/>
</dbReference>
<dbReference type="RefSeq" id="WP_026797857.1">
    <property type="nucleotide sequence ID" value="NZ_LR812491.1"/>
</dbReference>
<protein>
    <recommendedName>
        <fullName evidence="1">ParE-like toxin domain-containing protein</fullName>
    </recommendedName>
</protein>
<accession>A0A6J7ZTQ3</accession>
<keyword evidence="3" id="KW-1185">Reference proteome</keyword>